<dbReference type="Gene3D" id="6.10.140.2220">
    <property type="match status" value="1"/>
</dbReference>
<dbReference type="GO" id="GO:0008270">
    <property type="term" value="F:zinc ion binding"/>
    <property type="evidence" value="ECO:0007669"/>
    <property type="project" value="UniProtKB-KW"/>
</dbReference>
<keyword evidence="3" id="KW-0862">Zinc</keyword>
<dbReference type="InterPro" id="IPR002893">
    <property type="entry name" value="Znf_MYND"/>
</dbReference>
<gene>
    <name evidence="7" type="ORF">MNOR_LOCUS12131</name>
</gene>
<name>A0AAV2QID4_MEGNR</name>
<evidence type="ECO:0000313" key="8">
    <source>
        <dbReference type="Proteomes" id="UP001497623"/>
    </source>
</evidence>
<dbReference type="Proteomes" id="UP001497623">
    <property type="component" value="Unassembled WGS sequence"/>
</dbReference>
<keyword evidence="8" id="KW-1185">Reference proteome</keyword>
<comment type="caution">
    <text evidence="7">The sequence shown here is derived from an EMBL/GenBank/DDBJ whole genome shotgun (WGS) entry which is preliminary data.</text>
</comment>
<dbReference type="PROSITE" id="PS01360">
    <property type="entry name" value="ZF_MYND_1"/>
    <property type="match status" value="2"/>
</dbReference>
<evidence type="ECO:0000259" key="6">
    <source>
        <dbReference type="PROSITE" id="PS50865"/>
    </source>
</evidence>
<evidence type="ECO:0000256" key="1">
    <source>
        <dbReference type="ARBA" id="ARBA00022723"/>
    </source>
</evidence>
<evidence type="ECO:0000256" key="2">
    <source>
        <dbReference type="ARBA" id="ARBA00022771"/>
    </source>
</evidence>
<dbReference type="PROSITE" id="PS50865">
    <property type="entry name" value="ZF_MYND_2"/>
    <property type="match status" value="1"/>
</dbReference>
<keyword evidence="2 4" id="KW-0863">Zinc-finger</keyword>
<dbReference type="EMBL" id="CAXKWB010006565">
    <property type="protein sequence ID" value="CAL4083337.1"/>
    <property type="molecule type" value="Genomic_DNA"/>
</dbReference>
<dbReference type="SUPFAM" id="SSF144232">
    <property type="entry name" value="HIT/MYND zinc finger-like"/>
    <property type="match status" value="1"/>
</dbReference>
<evidence type="ECO:0000256" key="5">
    <source>
        <dbReference type="SAM" id="MobiDB-lite"/>
    </source>
</evidence>
<keyword evidence="1" id="KW-0479">Metal-binding</keyword>
<reference evidence="7 8" key="1">
    <citation type="submission" date="2024-05" db="EMBL/GenBank/DDBJ databases">
        <authorList>
            <person name="Wallberg A."/>
        </authorList>
    </citation>
    <scope>NUCLEOTIDE SEQUENCE [LARGE SCALE GENOMIC DNA]</scope>
</reference>
<organism evidence="7 8">
    <name type="scientific">Meganyctiphanes norvegica</name>
    <name type="common">Northern krill</name>
    <name type="synonym">Thysanopoda norvegica</name>
    <dbReference type="NCBI Taxonomy" id="48144"/>
    <lineage>
        <taxon>Eukaryota</taxon>
        <taxon>Metazoa</taxon>
        <taxon>Ecdysozoa</taxon>
        <taxon>Arthropoda</taxon>
        <taxon>Crustacea</taxon>
        <taxon>Multicrustacea</taxon>
        <taxon>Malacostraca</taxon>
        <taxon>Eumalacostraca</taxon>
        <taxon>Eucarida</taxon>
        <taxon>Euphausiacea</taxon>
        <taxon>Euphausiidae</taxon>
        <taxon>Meganyctiphanes</taxon>
    </lineage>
</organism>
<proteinExistence type="predicted"/>
<protein>
    <recommendedName>
        <fullName evidence="6">MYND-type domain-containing protein</fullName>
    </recommendedName>
</protein>
<accession>A0AAV2QID4</accession>
<evidence type="ECO:0000256" key="3">
    <source>
        <dbReference type="ARBA" id="ARBA00022833"/>
    </source>
</evidence>
<dbReference type="AlphaFoldDB" id="A0AAV2QID4"/>
<evidence type="ECO:0000313" key="7">
    <source>
        <dbReference type="EMBL" id="CAL4083337.1"/>
    </source>
</evidence>
<evidence type="ECO:0000256" key="4">
    <source>
        <dbReference type="PROSITE-ProRule" id="PRU00134"/>
    </source>
</evidence>
<dbReference type="Pfam" id="PF01753">
    <property type="entry name" value="zf-MYND"/>
    <property type="match status" value="1"/>
</dbReference>
<feature type="region of interest" description="Disordered" evidence="5">
    <location>
        <begin position="1"/>
        <end position="20"/>
    </location>
</feature>
<sequence length="564" mass="65121">MVLSVDNNNHTTNIHSSDADNNNIDKFAPVNKGIQFKPNLIKRVQVKDFKGTPVIKGKPNLKRSIKKRVEYFKCNQKSHKDEICKSELDSVELLDNVNNNNDDDIVDKSVSLEVSDVDKNQYREENIDINVIATASTSSQESPSVDNPDQNEAKHAGVHNRLEYFNMQEAEPHSESLDINKYGNVVIMEFLGKTQELVSMHHDNDIYEDIMDDVFTNSEFFGACNTDVPLRCIESLPSIYKSKTKKYGGPKMVAFHVIKPEKIPELLKVNKLHVSQVWEFEDKENDTIIKFTPEEEFPVICKLPDPVARSYNDLPLEVWGDSVNKDEKEIVKFNNTQLMKETRLLMISDYTSDNHKVHEYFLGICNECSTFPTGGIELSRCGGCQLVAYCSRDCQKKNWKKHRDICKKMPVKKGRNVFARGLSGIRNEESWRNFIFDLDDRARNAWKSGNQEESFPEELIYWGRYCNVCLESQMENLFDCACGCVRYCSKEHKNVDMDHLEFCHALYLCTQVYKFHNLYPGKVYLPYNQKVYDVFKPLTCMLDFLKMCRAEIEEVQLGSVLLEA</sequence>
<feature type="domain" description="MYND-type" evidence="6">
    <location>
        <begin position="365"/>
        <end position="406"/>
    </location>
</feature>